<evidence type="ECO:0000256" key="1">
    <source>
        <dbReference type="ARBA" id="ARBA00004651"/>
    </source>
</evidence>
<feature type="transmembrane region" description="Helical" evidence="8">
    <location>
        <begin position="145"/>
        <end position="166"/>
    </location>
</feature>
<evidence type="ECO:0000313" key="12">
    <source>
        <dbReference type="Proteomes" id="UP000249890"/>
    </source>
</evidence>
<dbReference type="KEGG" id="pdh:B9T62_29040"/>
<evidence type="ECO:0000256" key="4">
    <source>
        <dbReference type="ARBA" id="ARBA00022779"/>
    </source>
</evidence>
<organism evidence="11 12">
    <name type="scientific">Paenibacillus donghaensis</name>
    <dbReference type="NCBI Taxonomy" id="414771"/>
    <lineage>
        <taxon>Bacteria</taxon>
        <taxon>Bacillati</taxon>
        <taxon>Bacillota</taxon>
        <taxon>Bacilli</taxon>
        <taxon>Bacillales</taxon>
        <taxon>Paenibacillaceae</taxon>
        <taxon>Paenibacillus</taxon>
    </lineage>
</organism>
<dbReference type="AlphaFoldDB" id="A0A2Z2KSA2"/>
<dbReference type="GO" id="GO:0071978">
    <property type="term" value="P:bacterial-type flagellum-dependent swarming motility"/>
    <property type="evidence" value="ECO:0007669"/>
    <property type="project" value="InterPro"/>
</dbReference>
<comment type="similarity">
    <text evidence="7">Belongs to the exbB/tolQ family.</text>
</comment>
<sequence length="259" mass="27242">MDITSIIGLLAGLAALIGGFLWEGGSLSGLLQLNAALIVFGGTLAAVMVSFPSGRLRQVPAALRMAFGRHSADDAAKAEELIAMAAVTRRSGVLTLEKTAEEHPDAFTREGLLLIVDGTDPDQVRQIMELEMDAKEAKYEGYAKVFEAAGGYAPTMGIIGTVMGLIRVLSSLSDPSDLGGSIAVAFAATLYGVASANLLFLPIASKIKSRSEGRLHSMEMLLVGILALQNGEHPLMVRKKLNSFLPDETAVSRREAGGS</sequence>
<keyword evidence="3 8" id="KW-0812">Transmembrane</keyword>
<dbReference type="InterPro" id="IPR046786">
    <property type="entry name" value="MotA_N"/>
</dbReference>
<evidence type="ECO:0000256" key="6">
    <source>
        <dbReference type="ARBA" id="ARBA00023136"/>
    </source>
</evidence>
<accession>A0A2Z2KSA2</accession>
<dbReference type="GO" id="GO:0015031">
    <property type="term" value="P:protein transport"/>
    <property type="evidence" value="ECO:0007669"/>
    <property type="project" value="UniProtKB-KW"/>
</dbReference>
<evidence type="ECO:0000313" key="11">
    <source>
        <dbReference type="EMBL" id="ASA24442.1"/>
    </source>
</evidence>
<dbReference type="Pfam" id="PF20560">
    <property type="entry name" value="MotA_N"/>
    <property type="match status" value="1"/>
</dbReference>
<dbReference type="Pfam" id="PF01618">
    <property type="entry name" value="MotA_ExbB"/>
    <property type="match status" value="1"/>
</dbReference>
<feature type="domain" description="MotA/TolQ/ExbB proton channel" evidence="9">
    <location>
        <begin position="101"/>
        <end position="220"/>
    </location>
</feature>
<dbReference type="PANTHER" id="PTHR30433:SF3">
    <property type="entry name" value="MOTILITY PROTEIN A"/>
    <property type="match status" value="1"/>
</dbReference>
<evidence type="ECO:0000256" key="7">
    <source>
        <dbReference type="RuleBase" id="RU004057"/>
    </source>
</evidence>
<protein>
    <submittedName>
        <fullName evidence="11">Motility protein A</fullName>
    </submittedName>
</protein>
<evidence type="ECO:0000256" key="3">
    <source>
        <dbReference type="ARBA" id="ARBA00022692"/>
    </source>
</evidence>
<evidence type="ECO:0000259" key="9">
    <source>
        <dbReference type="Pfam" id="PF01618"/>
    </source>
</evidence>
<feature type="transmembrane region" description="Helical" evidence="8">
    <location>
        <begin position="178"/>
        <end position="201"/>
    </location>
</feature>
<dbReference type="PANTHER" id="PTHR30433">
    <property type="entry name" value="CHEMOTAXIS PROTEIN MOTA"/>
    <property type="match status" value="1"/>
</dbReference>
<dbReference type="RefSeq" id="WP_087918413.1">
    <property type="nucleotide sequence ID" value="NZ_CP021780.1"/>
</dbReference>
<feature type="domain" description="Motility protein A N-terminal" evidence="10">
    <location>
        <begin position="6"/>
        <end position="89"/>
    </location>
</feature>
<keyword evidence="5 8" id="KW-1133">Transmembrane helix</keyword>
<keyword evidence="6 8" id="KW-0472">Membrane</keyword>
<dbReference type="InterPro" id="IPR047055">
    <property type="entry name" value="MotA-like"/>
</dbReference>
<keyword evidence="7" id="KW-0653">Protein transport</keyword>
<keyword evidence="2" id="KW-1003">Cell membrane</keyword>
<evidence type="ECO:0000256" key="8">
    <source>
        <dbReference type="SAM" id="Phobius"/>
    </source>
</evidence>
<feature type="transmembrane region" description="Helical" evidence="8">
    <location>
        <begin position="31"/>
        <end position="51"/>
    </location>
</feature>
<keyword evidence="12" id="KW-1185">Reference proteome</keyword>
<evidence type="ECO:0000256" key="5">
    <source>
        <dbReference type="ARBA" id="ARBA00022989"/>
    </source>
</evidence>
<name>A0A2Z2KSA2_9BACL</name>
<keyword evidence="4" id="KW-0283">Flagellar rotation</keyword>
<dbReference type="InterPro" id="IPR002898">
    <property type="entry name" value="MotA_ExbB_proton_chnl"/>
</dbReference>
<dbReference type="GO" id="GO:0006935">
    <property type="term" value="P:chemotaxis"/>
    <property type="evidence" value="ECO:0007669"/>
    <property type="project" value="InterPro"/>
</dbReference>
<dbReference type="Proteomes" id="UP000249890">
    <property type="component" value="Chromosome"/>
</dbReference>
<evidence type="ECO:0000256" key="2">
    <source>
        <dbReference type="ARBA" id="ARBA00022475"/>
    </source>
</evidence>
<keyword evidence="7" id="KW-0813">Transport</keyword>
<proteinExistence type="inferred from homology"/>
<evidence type="ECO:0000259" key="10">
    <source>
        <dbReference type="Pfam" id="PF20560"/>
    </source>
</evidence>
<gene>
    <name evidence="11" type="ORF">B9T62_29040</name>
</gene>
<dbReference type="EMBL" id="CP021780">
    <property type="protein sequence ID" value="ASA24442.1"/>
    <property type="molecule type" value="Genomic_DNA"/>
</dbReference>
<comment type="subcellular location">
    <subcellularLocation>
        <location evidence="1">Cell membrane</location>
        <topology evidence="1">Multi-pass membrane protein</topology>
    </subcellularLocation>
    <subcellularLocation>
        <location evidence="7">Membrane</location>
        <topology evidence="7">Multi-pass membrane protein</topology>
    </subcellularLocation>
</comment>
<dbReference type="OrthoDB" id="9806929at2"/>
<dbReference type="GO" id="GO:0005886">
    <property type="term" value="C:plasma membrane"/>
    <property type="evidence" value="ECO:0007669"/>
    <property type="project" value="UniProtKB-SubCell"/>
</dbReference>
<dbReference type="NCBIfam" id="NF006583">
    <property type="entry name" value="PRK09109.1"/>
    <property type="match status" value="1"/>
</dbReference>
<reference evidence="11 12" key="1">
    <citation type="submission" date="2017-06" db="EMBL/GenBank/DDBJ databases">
        <title>Complete genome sequence of Paenibacillus donghaensis KCTC 13049T isolated from East Sea sediment, South Korea.</title>
        <authorList>
            <person name="Jung B.K."/>
            <person name="Hong S.-J."/>
            <person name="Shin J.-H."/>
        </authorList>
    </citation>
    <scope>NUCLEOTIDE SEQUENCE [LARGE SCALE GENOMIC DNA]</scope>
    <source>
        <strain evidence="11 12">KCTC 13049</strain>
    </source>
</reference>